<keyword evidence="1" id="KW-0732">Signal</keyword>
<dbReference type="Pfam" id="PF01190">
    <property type="entry name" value="Pollen_Ole_e_1"/>
    <property type="match status" value="1"/>
</dbReference>
<evidence type="ECO:0000256" key="1">
    <source>
        <dbReference type="SAM" id="SignalP"/>
    </source>
</evidence>
<organism evidence="2 3">
    <name type="scientific">Carnegiea gigantea</name>
    <dbReference type="NCBI Taxonomy" id="171969"/>
    <lineage>
        <taxon>Eukaryota</taxon>
        <taxon>Viridiplantae</taxon>
        <taxon>Streptophyta</taxon>
        <taxon>Embryophyta</taxon>
        <taxon>Tracheophyta</taxon>
        <taxon>Spermatophyta</taxon>
        <taxon>Magnoliopsida</taxon>
        <taxon>eudicotyledons</taxon>
        <taxon>Gunneridae</taxon>
        <taxon>Pentapetalae</taxon>
        <taxon>Caryophyllales</taxon>
        <taxon>Cactineae</taxon>
        <taxon>Cactaceae</taxon>
        <taxon>Cactoideae</taxon>
        <taxon>Echinocereeae</taxon>
        <taxon>Carnegiea</taxon>
    </lineage>
</organism>
<dbReference type="Proteomes" id="UP001153076">
    <property type="component" value="Unassembled WGS sequence"/>
</dbReference>
<comment type="caution">
    <text evidence="2">The sequence shown here is derived from an EMBL/GenBank/DDBJ whole genome shotgun (WGS) entry which is preliminary data.</text>
</comment>
<accession>A0A9Q1GQ54</accession>
<feature type="chain" id="PRO_5040336222" evidence="1">
    <location>
        <begin position="30"/>
        <end position="176"/>
    </location>
</feature>
<dbReference type="EMBL" id="JAKOGI010002058">
    <property type="protein sequence ID" value="KAJ8423090.1"/>
    <property type="molecule type" value="Genomic_DNA"/>
</dbReference>
<feature type="signal peptide" evidence="1">
    <location>
        <begin position="1"/>
        <end position="29"/>
    </location>
</feature>
<dbReference type="PANTHER" id="PTHR46995">
    <property type="entry name" value="OS09G0508200 PROTEIN"/>
    <property type="match status" value="1"/>
</dbReference>
<protein>
    <submittedName>
        <fullName evidence="2">Uncharacterized protein</fullName>
    </submittedName>
</protein>
<evidence type="ECO:0000313" key="2">
    <source>
        <dbReference type="EMBL" id="KAJ8423090.1"/>
    </source>
</evidence>
<name>A0A9Q1GQ54_9CARY</name>
<dbReference type="PANTHER" id="PTHR46995:SF4">
    <property type="entry name" value="POLLEN OLE E 1 ALLERGEN AND EXTENSIN FAMILY PROTEIN"/>
    <property type="match status" value="1"/>
</dbReference>
<dbReference type="AlphaFoldDB" id="A0A9Q1GQ54"/>
<evidence type="ECO:0000313" key="3">
    <source>
        <dbReference type="Proteomes" id="UP001153076"/>
    </source>
</evidence>
<sequence>MEKPMIVWLLLSLFSPLLLLAPHIQPIEAERGPKPYSHITVIGTVYCDICSNNSFSTHSYFLPGVEVKIDCKFKASAPKTAEEITFSVNRTTNRFGWYKLEIPSVDGIQCASDSAVVSLCRATLAGTSSSSSSSSSNCNVPGYKSTTDVVETNVCIYGLSALSFRTPKRSRALCGN</sequence>
<dbReference type="OrthoDB" id="1588785at2759"/>
<reference evidence="2" key="1">
    <citation type="submission" date="2022-04" db="EMBL/GenBank/DDBJ databases">
        <title>Carnegiea gigantea Genome sequencing and assembly v2.</title>
        <authorList>
            <person name="Copetti D."/>
            <person name="Sanderson M.J."/>
            <person name="Burquez A."/>
            <person name="Wojciechowski M.F."/>
        </authorList>
    </citation>
    <scope>NUCLEOTIDE SEQUENCE</scope>
    <source>
        <strain evidence="2">SGP5-SGP5p</strain>
        <tissue evidence="2">Aerial part</tissue>
    </source>
</reference>
<keyword evidence="3" id="KW-1185">Reference proteome</keyword>
<gene>
    <name evidence="2" type="ORF">Cgig2_012977</name>
</gene>
<proteinExistence type="predicted"/>